<name>A0ACD5WLQ0_AVESA</name>
<evidence type="ECO:0000313" key="1">
    <source>
        <dbReference type="EnsemblPlants" id="AVESA.00010b.r2.4AG0644390.1.CDS"/>
    </source>
</evidence>
<dbReference type="EnsemblPlants" id="AVESA.00010b.r2.4AG0644390.1">
    <property type="protein sequence ID" value="AVESA.00010b.r2.4AG0644390.1.CDS"/>
    <property type="gene ID" value="AVESA.00010b.r2.4AG0644390"/>
</dbReference>
<accession>A0ACD5WLQ0</accession>
<reference evidence="1" key="1">
    <citation type="submission" date="2021-05" db="EMBL/GenBank/DDBJ databases">
        <authorList>
            <person name="Scholz U."/>
            <person name="Mascher M."/>
            <person name="Fiebig A."/>
        </authorList>
    </citation>
    <scope>NUCLEOTIDE SEQUENCE [LARGE SCALE GENOMIC DNA]</scope>
</reference>
<proteinExistence type="predicted"/>
<organism evidence="1 2">
    <name type="scientific">Avena sativa</name>
    <name type="common">Oat</name>
    <dbReference type="NCBI Taxonomy" id="4498"/>
    <lineage>
        <taxon>Eukaryota</taxon>
        <taxon>Viridiplantae</taxon>
        <taxon>Streptophyta</taxon>
        <taxon>Embryophyta</taxon>
        <taxon>Tracheophyta</taxon>
        <taxon>Spermatophyta</taxon>
        <taxon>Magnoliopsida</taxon>
        <taxon>Liliopsida</taxon>
        <taxon>Poales</taxon>
        <taxon>Poaceae</taxon>
        <taxon>BOP clade</taxon>
        <taxon>Pooideae</taxon>
        <taxon>Poodae</taxon>
        <taxon>Poeae</taxon>
        <taxon>Poeae Chloroplast Group 1 (Aveneae type)</taxon>
        <taxon>Aveninae</taxon>
        <taxon>Avena</taxon>
    </lineage>
</organism>
<reference evidence="1" key="2">
    <citation type="submission" date="2025-09" db="UniProtKB">
        <authorList>
            <consortium name="EnsemblPlants"/>
        </authorList>
    </citation>
    <scope>IDENTIFICATION</scope>
</reference>
<sequence>MGISSSKPKHKRTPTIQSKARQKQSTPVQMEGNMKSGVRAIKGKVATAYSKYAGVKAQTKSAPTVTAHVYQPRYPASSIDATATRTYGGGDVDERATAFILSVRERFKNEQNMMS</sequence>
<keyword evidence="2" id="KW-1185">Reference proteome</keyword>
<protein>
    <submittedName>
        <fullName evidence="1">Uncharacterized protein</fullName>
    </submittedName>
</protein>
<evidence type="ECO:0000313" key="2">
    <source>
        <dbReference type="Proteomes" id="UP001732700"/>
    </source>
</evidence>
<dbReference type="Proteomes" id="UP001732700">
    <property type="component" value="Chromosome 4A"/>
</dbReference>